<feature type="transmembrane region" description="Helical" evidence="8">
    <location>
        <begin position="147"/>
        <end position="170"/>
    </location>
</feature>
<keyword evidence="4" id="KW-1003">Cell membrane</keyword>
<name>A0A975IEX7_9SPIR</name>
<evidence type="ECO:0000256" key="4">
    <source>
        <dbReference type="ARBA" id="ARBA00022475"/>
    </source>
</evidence>
<evidence type="ECO:0000256" key="7">
    <source>
        <dbReference type="ARBA" id="ARBA00023136"/>
    </source>
</evidence>
<evidence type="ECO:0000313" key="10">
    <source>
        <dbReference type="Proteomes" id="UP000671908"/>
    </source>
</evidence>
<feature type="transmembrane region" description="Helical" evidence="8">
    <location>
        <begin position="311"/>
        <end position="331"/>
    </location>
</feature>
<dbReference type="Proteomes" id="UP000671908">
    <property type="component" value="Chromosome"/>
</dbReference>
<dbReference type="CDD" id="cd06550">
    <property type="entry name" value="TM_ABC_iron-siderophores_like"/>
    <property type="match status" value="1"/>
</dbReference>
<evidence type="ECO:0000256" key="3">
    <source>
        <dbReference type="ARBA" id="ARBA00022448"/>
    </source>
</evidence>
<dbReference type="EMBL" id="CP054142">
    <property type="protein sequence ID" value="QTQ14292.1"/>
    <property type="molecule type" value="Genomic_DNA"/>
</dbReference>
<organism evidence="9 10">
    <name type="scientific">Treponema parvum</name>
    <dbReference type="NCBI Taxonomy" id="138851"/>
    <lineage>
        <taxon>Bacteria</taxon>
        <taxon>Pseudomonadati</taxon>
        <taxon>Spirochaetota</taxon>
        <taxon>Spirochaetia</taxon>
        <taxon>Spirochaetales</taxon>
        <taxon>Treponemataceae</taxon>
        <taxon>Treponema</taxon>
    </lineage>
</organism>
<proteinExistence type="inferred from homology"/>
<dbReference type="Gene3D" id="1.10.3470.10">
    <property type="entry name" value="ABC transporter involved in vitamin B12 uptake, BtuC"/>
    <property type="match status" value="1"/>
</dbReference>
<feature type="transmembrane region" description="Helical" evidence="8">
    <location>
        <begin position="12"/>
        <end position="35"/>
    </location>
</feature>
<evidence type="ECO:0000313" key="9">
    <source>
        <dbReference type="EMBL" id="QTQ14292.1"/>
    </source>
</evidence>
<comment type="subcellular location">
    <subcellularLocation>
        <location evidence="1">Cell membrane</location>
        <topology evidence="1">Multi-pass membrane protein</topology>
    </subcellularLocation>
</comment>
<evidence type="ECO:0000256" key="6">
    <source>
        <dbReference type="ARBA" id="ARBA00022989"/>
    </source>
</evidence>
<accession>A0A975IEX7</accession>
<feature type="transmembrane region" description="Helical" evidence="8">
    <location>
        <begin position="190"/>
        <end position="216"/>
    </location>
</feature>
<keyword evidence="3" id="KW-0813">Transport</keyword>
<dbReference type="PANTHER" id="PTHR30472:SF70">
    <property type="entry name" value="MOLYBDATE IMPORT SYSTEM PERMEASE PROTEIN MOLB"/>
    <property type="match status" value="1"/>
</dbReference>
<dbReference type="Pfam" id="PF01032">
    <property type="entry name" value="FecCD"/>
    <property type="match status" value="1"/>
</dbReference>
<dbReference type="GO" id="GO:0033214">
    <property type="term" value="P:siderophore-iron import into cell"/>
    <property type="evidence" value="ECO:0007669"/>
    <property type="project" value="TreeGrafter"/>
</dbReference>
<dbReference type="InterPro" id="IPR000522">
    <property type="entry name" value="ABC_transptr_permease_BtuC"/>
</dbReference>
<keyword evidence="6 8" id="KW-1133">Transmembrane helix</keyword>
<feature type="transmembrane region" description="Helical" evidence="8">
    <location>
        <begin position="281"/>
        <end position="299"/>
    </location>
</feature>
<gene>
    <name evidence="9" type="ORF">HRQ91_07415</name>
</gene>
<dbReference type="SUPFAM" id="SSF81345">
    <property type="entry name" value="ABC transporter involved in vitamin B12 uptake, BtuC"/>
    <property type="match status" value="1"/>
</dbReference>
<keyword evidence="7 8" id="KW-0472">Membrane</keyword>
<evidence type="ECO:0000256" key="5">
    <source>
        <dbReference type="ARBA" id="ARBA00022692"/>
    </source>
</evidence>
<dbReference type="GO" id="GO:0022857">
    <property type="term" value="F:transmembrane transporter activity"/>
    <property type="evidence" value="ECO:0007669"/>
    <property type="project" value="InterPro"/>
</dbReference>
<dbReference type="FunFam" id="1.10.3470.10:FF:000001">
    <property type="entry name" value="Vitamin B12 ABC transporter permease BtuC"/>
    <property type="match status" value="1"/>
</dbReference>
<dbReference type="RefSeq" id="WP_210118962.1">
    <property type="nucleotide sequence ID" value="NZ_CP054142.1"/>
</dbReference>
<feature type="transmembrane region" description="Helical" evidence="8">
    <location>
        <begin position="243"/>
        <end position="269"/>
    </location>
</feature>
<reference evidence="9 10" key="1">
    <citation type="journal article" date="2021" name="Microbiol. Resour. Announc.">
        <title>Complete Genome Sequences of Three Human Oral Treponema parvum Isolates.</title>
        <authorList>
            <person name="Zeng H."/>
            <person name="Watt R.M."/>
        </authorList>
    </citation>
    <scope>NUCLEOTIDE SEQUENCE [LARGE SCALE GENOMIC DNA]</scope>
    <source>
        <strain evidence="9 10">ATCC 700770</strain>
    </source>
</reference>
<dbReference type="GO" id="GO:0005886">
    <property type="term" value="C:plasma membrane"/>
    <property type="evidence" value="ECO:0007669"/>
    <property type="project" value="UniProtKB-SubCell"/>
</dbReference>
<dbReference type="PANTHER" id="PTHR30472">
    <property type="entry name" value="FERRIC ENTEROBACTIN TRANSPORT SYSTEM PERMEASE PROTEIN"/>
    <property type="match status" value="1"/>
</dbReference>
<dbReference type="KEGG" id="tpav:HRQ91_07415"/>
<evidence type="ECO:0000256" key="2">
    <source>
        <dbReference type="ARBA" id="ARBA00007935"/>
    </source>
</evidence>
<comment type="similarity">
    <text evidence="2">Belongs to the binding-protein-dependent transport system permease family. FecCD subfamily.</text>
</comment>
<dbReference type="AlphaFoldDB" id="A0A975IEX7"/>
<evidence type="ECO:0000256" key="1">
    <source>
        <dbReference type="ARBA" id="ARBA00004651"/>
    </source>
</evidence>
<feature type="transmembrane region" description="Helical" evidence="8">
    <location>
        <begin position="97"/>
        <end position="115"/>
    </location>
</feature>
<keyword evidence="5 8" id="KW-0812">Transmembrane</keyword>
<feature type="transmembrane region" description="Helical" evidence="8">
    <location>
        <begin position="121"/>
        <end position="140"/>
    </location>
</feature>
<sequence>MNAHGYASYRKIFIAGMALLVITAIAVCFIGRFSITPSDIIKLFTRQTIADGDVKRHILFDIRLPRVILSIMVGAALALAGTAMQGILQNPLASPDVLGTASASGFGAAAGILFFGNNLFATLILSFTAGLLSIFLVVALCRLKKDFSILSIVLSGIIISSLFVSLLSILKFAADPNDTLPAITFWLMGSFASSGTAQIVFILIPFLLGTGLLYLFRWKLNILSLGDDDAKIAGVHPKLVKSIVLGAATVLIAAAVTVSGMIGWVGLVIPHATRKIIGSNHGYVLPLSSVFGALFMLLSDTFARTIGFSEIPIGIITSLTGAPLFALLFLFKDAFVHE</sequence>
<dbReference type="InterPro" id="IPR037294">
    <property type="entry name" value="ABC_BtuC-like"/>
</dbReference>
<feature type="transmembrane region" description="Helical" evidence="8">
    <location>
        <begin position="67"/>
        <end position="88"/>
    </location>
</feature>
<evidence type="ECO:0000256" key="8">
    <source>
        <dbReference type="SAM" id="Phobius"/>
    </source>
</evidence>
<keyword evidence="10" id="KW-1185">Reference proteome</keyword>
<protein>
    <submittedName>
        <fullName evidence="9">Iron ABC transporter permease</fullName>
    </submittedName>
</protein>